<protein>
    <submittedName>
        <fullName evidence="13">Methyl-accepting chemotaxis sensory transducer with TarH sensor</fullName>
    </submittedName>
</protein>
<dbReference type="InterPro" id="IPR004090">
    <property type="entry name" value="Chemotax_Me-accpt_rcpt"/>
</dbReference>
<keyword evidence="5 11" id="KW-0812">Transmembrane</keyword>
<evidence type="ECO:0000256" key="3">
    <source>
        <dbReference type="ARBA" id="ARBA00022481"/>
    </source>
</evidence>
<dbReference type="FunFam" id="1.10.287.950:FF:000001">
    <property type="entry name" value="Methyl-accepting chemotaxis sensory transducer"/>
    <property type="match status" value="1"/>
</dbReference>
<evidence type="ECO:0000256" key="4">
    <source>
        <dbReference type="ARBA" id="ARBA00022519"/>
    </source>
</evidence>
<evidence type="ECO:0000313" key="13">
    <source>
        <dbReference type="EMBL" id="SFI14148.1"/>
    </source>
</evidence>
<keyword evidence="7 11" id="KW-0472">Membrane</keyword>
<dbReference type="STRING" id="420953.SAMN05192543_102104"/>
<name>A0A1I3FS90_9BURK</name>
<gene>
    <name evidence="13" type="ORF">SAMN05192543_102104</name>
</gene>
<dbReference type="InterPro" id="IPR003122">
    <property type="entry name" value="Tar_rcpt_lig-bd"/>
</dbReference>
<dbReference type="PRINTS" id="PR00260">
    <property type="entry name" value="CHEMTRNSDUCR"/>
</dbReference>
<evidence type="ECO:0000256" key="11">
    <source>
        <dbReference type="SAM" id="Phobius"/>
    </source>
</evidence>
<organism evidence="13 14">
    <name type="scientific">Paraburkholderia megapolitana</name>
    <dbReference type="NCBI Taxonomy" id="420953"/>
    <lineage>
        <taxon>Bacteria</taxon>
        <taxon>Pseudomonadati</taxon>
        <taxon>Pseudomonadota</taxon>
        <taxon>Betaproteobacteria</taxon>
        <taxon>Burkholderiales</taxon>
        <taxon>Burkholderiaceae</taxon>
        <taxon>Paraburkholderia</taxon>
    </lineage>
</organism>
<accession>A0A1I3FS90</accession>
<proteinExistence type="inferred from homology"/>
<keyword evidence="3" id="KW-0488">Methylation</keyword>
<dbReference type="GO" id="GO:0007165">
    <property type="term" value="P:signal transduction"/>
    <property type="evidence" value="ECO:0007669"/>
    <property type="project" value="UniProtKB-KW"/>
</dbReference>
<keyword evidence="4" id="KW-0997">Cell inner membrane</keyword>
<dbReference type="Pfam" id="PF00015">
    <property type="entry name" value="MCPsignal"/>
    <property type="match status" value="1"/>
</dbReference>
<feature type="transmembrane region" description="Helical" evidence="11">
    <location>
        <begin position="12"/>
        <end position="33"/>
    </location>
</feature>
<dbReference type="Gene3D" id="1.10.287.950">
    <property type="entry name" value="Methyl-accepting chemotaxis protein"/>
    <property type="match status" value="1"/>
</dbReference>
<evidence type="ECO:0000256" key="7">
    <source>
        <dbReference type="ARBA" id="ARBA00023136"/>
    </source>
</evidence>
<evidence type="ECO:0000313" key="14">
    <source>
        <dbReference type="Proteomes" id="UP000199548"/>
    </source>
</evidence>
<dbReference type="InterPro" id="IPR051310">
    <property type="entry name" value="MCP_chemotaxis"/>
</dbReference>
<evidence type="ECO:0000256" key="8">
    <source>
        <dbReference type="ARBA" id="ARBA00023224"/>
    </source>
</evidence>
<evidence type="ECO:0000259" key="12">
    <source>
        <dbReference type="PROSITE" id="PS50111"/>
    </source>
</evidence>
<dbReference type="InterPro" id="IPR004089">
    <property type="entry name" value="MCPsignal_dom"/>
</dbReference>
<dbReference type="Proteomes" id="UP000199548">
    <property type="component" value="Unassembled WGS sequence"/>
</dbReference>
<reference evidence="13 14" key="1">
    <citation type="submission" date="2016-10" db="EMBL/GenBank/DDBJ databases">
        <authorList>
            <person name="de Groot N.N."/>
        </authorList>
    </citation>
    <scope>NUCLEOTIDE SEQUENCE [LARGE SCALE GENOMIC DNA]</scope>
    <source>
        <strain evidence="13 14">LMG 23650</strain>
    </source>
</reference>
<feature type="transmembrane region" description="Helical" evidence="11">
    <location>
        <begin position="189"/>
        <end position="210"/>
    </location>
</feature>
<sequence>MTRLTVKTRLYLLMSVVVLVLVAAGGIGLYGVARTDAALEQVFEGRAKALQRISSIDDLAAQTHYAISDAVLDPAAAKTSAVVDAASRNIASIDRWLGEYRAYPLDSQERALANRFADDWTTLRDKGIAPTVAFLKANNLSEAQWVVTQALEPAAQRVKRETSALRQLQVESAQREYDRAQSVARTVQVLVAACIALGAIVVGALCWTMARSLYRQLGGEPAYAAAIANAIAQGDLAIDVRIEHAAHGTTHSVLHAMLAMRDRLAAMIGAIQHAAHGISHATGEIANGNHALSHRTDEHAAGIQQTASSMEQLAATVKANADHAREANVLALHASSKAEDGNEAAVEAMNRMESLSERSQKIRSITSVIEGIAFQTNLLALNAAVEAARAGQSGRGFAVVAQEVRALAHRSSQAAKEISALIAAVTTEVETGTETVRKAGSTIVEMLGSVQSVAALIDEISHASDEQSSGIEQINRAVSQMDQMTQHNALLVQKAASAANALADEASVLREAVAIFRVGEAPALTLV</sequence>
<dbReference type="EMBL" id="FOQU01000002">
    <property type="protein sequence ID" value="SFI14148.1"/>
    <property type="molecule type" value="Genomic_DNA"/>
</dbReference>
<evidence type="ECO:0000256" key="2">
    <source>
        <dbReference type="ARBA" id="ARBA00022475"/>
    </source>
</evidence>
<dbReference type="SMART" id="SM00283">
    <property type="entry name" value="MA"/>
    <property type="match status" value="1"/>
</dbReference>
<comment type="similarity">
    <text evidence="9">Belongs to the methyl-accepting chemotaxis (MCP) protein family.</text>
</comment>
<keyword evidence="14" id="KW-1185">Reference proteome</keyword>
<dbReference type="Pfam" id="PF02203">
    <property type="entry name" value="TarH"/>
    <property type="match status" value="1"/>
</dbReference>
<keyword evidence="6 11" id="KW-1133">Transmembrane helix</keyword>
<evidence type="ECO:0000256" key="1">
    <source>
        <dbReference type="ARBA" id="ARBA00004429"/>
    </source>
</evidence>
<keyword evidence="2" id="KW-1003">Cell membrane</keyword>
<evidence type="ECO:0000256" key="9">
    <source>
        <dbReference type="ARBA" id="ARBA00029447"/>
    </source>
</evidence>
<dbReference type="GO" id="GO:0004888">
    <property type="term" value="F:transmembrane signaling receptor activity"/>
    <property type="evidence" value="ECO:0007669"/>
    <property type="project" value="InterPro"/>
</dbReference>
<dbReference type="AlphaFoldDB" id="A0A1I3FS90"/>
<feature type="domain" description="Methyl-accepting transducer" evidence="12">
    <location>
        <begin position="274"/>
        <end position="503"/>
    </location>
</feature>
<dbReference type="RefSeq" id="WP_091009240.1">
    <property type="nucleotide sequence ID" value="NZ_CP041745.1"/>
</dbReference>
<dbReference type="OrthoDB" id="9035482at2"/>
<evidence type="ECO:0000256" key="5">
    <source>
        <dbReference type="ARBA" id="ARBA00022692"/>
    </source>
</evidence>
<comment type="subcellular location">
    <subcellularLocation>
        <location evidence="1">Cell inner membrane</location>
        <topology evidence="1">Multi-pass membrane protein</topology>
    </subcellularLocation>
</comment>
<dbReference type="GO" id="GO:0005886">
    <property type="term" value="C:plasma membrane"/>
    <property type="evidence" value="ECO:0007669"/>
    <property type="project" value="UniProtKB-SubCell"/>
</dbReference>
<keyword evidence="8 10" id="KW-0807">Transducer</keyword>
<dbReference type="PANTHER" id="PTHR43531">
    <property type="entry name" value="PROTEIN ICFG"/>
    <property type="match status" value="1"/>
</dbReference>
<dbReference type="SUPFAM" id="SSF58104">
    <property type="entry name" value="Methyl-accepting chemotaxis protein (MCP) signaling domain"/>
    <property type="match status" value="1"/>
</dbReference>
<dbReference type="CDD" id="cd11386">
    <property type="entry name" value="MCP_signal"/>
    <property type="match status" value="1"/>
</dbReference>
<dbReference type="PROSITE" id="PS50111">
    <property type="entry name" value="CHEMOTAXIS_TRANSDUC_2"/>
    <property type="match status" value="1"/>
</dbReference>
<dbReference type="GO" id="GO:0006935">
    <property type="term" value="P:chemotaxis"/>
    <property type="evidence" value="ECO:0007669"/>
    <property type="project" value="InterPro"/>
</dbReference>
<evidence type="ECO:0000256" key="10">
    <source>
        <dbReference type="PROSITE-ProRule" id="PRU00284"/>
    </source>
</evidence>
<dbReference type="PANTHER" id="PTHR43531:SF14">
    <property type="entry name" value="METHYL-ACCEPTING CHEMOTAXIS PROTEIN I-RELATED"/>
    <property type="match status" value="1"/>
</dbReference>
<evidence type="ECO:0000256" key="6">
    <source>
        <dbReference type="ARBA" id="ARBA00022989"/>
    </source>
</evidence>